<protein>
    <submittedName>
        <fullName evidence="2">GfV-B60-ORF1</fullName>
    </submittedName>
</protein>
<evidence type="ECO:0000313" key="2">
    <source>
        <dbReference type="EMBL" id="BAF45528.1"/>
    </source>
</evidence>
<evidence type="ECO:0000256" key="1">
    <source>
        <dbReference type="SAM" id="Phobius"/>
    </source>
</evidence>
<dbReference type="KEGG" id="vg:5179582"/>
<organism evidence="2 3">
    <name type="scientific">Ichnoviriform fumiferanae</name>
    <dbReference type="NCBI Taxonomy" id="419435"/>
    <lineage>
        <taxon>Viruses</taxon>
        <taxon>Viruses incertae sedis</taxon>
        <taxon>Polydnaviriformidae</taxon>
        <taxon>Ichnoviriform</taxon>
    </lineage>
</organism>
<evidence type="ECO:0000313" key="3">
    <source>
        <dbReference type="Proteomes" id="UP000203987"/>
    </source>
</evidence>
<proteinExistence type="predicted"/>
<dbReference type="EMBL" id="AB289972">
    <property type="protein sequence ID" value="BAF45528.1"/>
    <property type="molecule type" value="Genomic_DNA"/>
</dbReference>
<dbReference type="RefSeq" id="YP_001029394.1">
    <property type="nucleotide sequence ID" value="NC_008900.1"/>
</dbReference>
<keyword evidence="1" id="KW-0812">Transmembrane</keyword>
<dbReference type="Proteomes" id="UP000203987">
    <property type="component" value="Genome"/>
</dbReference>
<dbReference type="GeneID" id="5179582"/>
<accession>A2PZV6</accession>
<keyword evidence="1" id="KW-0472">Membrane</keyword>
<sequence length="140" mass="16122">MAENSKSLAQEFTEVGCSYWETPIKPSKSKQKLKLRTPTPNDITIDPEKFVKALSTPEEFENYLTEYPHLYDILRQKFEETNRASHPTGIKCLRLIRHLGSPINFWRMMCLLVIIASVILCVIGSLPDSETIRHHYSGNQ</sequence>
<name>A2PZV6_9VIRU</name>
<feature type="transmembrane region" description="Helical" evidence="1">
    <location>
        <begin position="105"/>
        <end position="126"/>
    </location>
</feature>
<reference evidence="2 3" key="1">
    <citation type="journal article" date="2007" name="J. Virol.">
        <title>Genomic and morphological features of a banchine polydnavirus: comparison with bracoviruses and ichnoviruses.</title>
        <authorList>
            <person name="Lapointe R."/>
            <person name="Tanaka K."/>
            <person name="Barney W.E."/>
            <person name="Whitfield J.B."/>
            <person name="Banks J.C."/>
            <person name="Beliveau C."/>
            <person name="Stoltz D."/>
            <person name="Webb B.A."/>
            <person name="Cusson M."/>
        </authorList>
    </citation>
    <scope>NUCLEOTIDE SEQUENCE [LARGE SCALE GENOMIC DNA]</scope>
</reference>
<keyword evidence="1" id="KW-1133">Transmembrane helix</keyword>